<keyword evidence="3" id="KW-1185">Reference proteome</keyword>
<name>A0A3D8JWX3_9BURK</name>
<evidence type="ECO:0000313" key="2">
    <source>
        <dbReference type="EMBL" id="RDU97549.1"/>
    </source>
</evidence>
<dbReference type="Pfam" id="PF04965">
    <property type="entry name" value="GPW_gp25"/>
    <property type="match status" value="1"/>
</dbReference>
<dbReference type="EMBL" id="QRGA01000009">
    <property type="protein sequence ID" value="RDU97549.1"/>
    <property type="molecule type" value="Genomic_DNA"/>
</dbReference>
<organism evidence="2 3">
    <name type="scientific">Trinickia dinghuensis</name>
    <dbReference type="NCBI Taxonomy" id="2291023"/>
    <lineage>
        <taxon>Bacteria</taxon>
        <taxon>Pseudomonadati</taxon>
        <taxon>Pseudomonadota</taxon>
        <taxon>Betaproteobacteria</taxon>
        <taxon>Burkholderiales</taxon>
        <taxon>Burkholderiaceae</taxon>
        <taxon>Trinickia</taxon>
    </lineage>
</organism>
<proteinExistence type="predicted"/>
<evidence type="ECO:0000259" key="1">
    <source>
        <dbReference type="Pfam" id="PF04965"/>
    </source>
</evidence>
<accession>A0A3D8JWX3</accession>
<reference evidence="2 3" key="1">
    <citation type="submission" date="2018-08" db="EMBL/GenBank/DDBJ databases">
        <title>Paraburkholderia sp. DHOM06 isolated from forest soil.</title>
        <authorList>
            <person name="Gao Z.-H."/>
            <person name="Qiu L.-H."/>
        </authorList>
    </citation>
    <scope>NUCLEOTIDE SEQUENCE [LARGE SCALE GENOMIC DNA]</scope>
    <source>
        <strain evidence="2 3">DHOM06</strain>
    </source>
</reference>
<dbReference type="Gene3D" id="3.10.450.40">
    <property type="match status" value="1"/>
</dbReference>
<dbReference type="Proteomes" id="UP000256838">
    <property type="component" value="Unassembled WGS sequence"/>
</dbReference>
<dbReference type="OrthoDB" id="9802846at2"/>
<sequence length="140" mass="15778">MASDTRFLGRGWQFPPTFDKASAGVQMAEAEEDIRQSLRILFNTAPGERIMLPGYGCALQQHVFDLMNANTLTLLETLISDAVLRYEPRILLENVDFDLSDATDGLLRITLTYLVRQTNTRSNMVFPFYLAEGTNVRTIA</sequence>
<dbReference type="InterPro" id="IPR007048">
    <property type="entry name" value="IraD/Gp25-like"/>
</dbReference>
<protein>
    <recommendedName>
        <fullName evidence="1">IraD/Gp25-like domain-containing protein</fullName>
    </recommendedName>
</protein>
<comment type="caution">
    <text evidence="2">The sequence shown here is derived from an EMBL/GenBank/DDBJ whole genome shotgun (WGS) entry which is preliminary data.</text>
</comment>
<feature type="domain" description="IraD/Gp25-like" evidence="1">
    <location>
        <begin position="29"/>
        <end position="119"/>
    </location>
</feature>
<dbReference type="SUPFAM" id="SSF160719">
    <property type="entry name" value="gpW/gp25-like"/>
    <property type="match status" value="1"/>
</dbReference>
<evidence type="ECO:0000313" key="3">
    <source>
        <dbReference type="Proteomes" id="UP000256838"/>
    </source>
</evidence>
<dbReference type="AlphaFoldDB" id="A0A3D8JWX3"/>
<gene>
    <name evidence="2" type="ORF">DWV00_16830</name>
</gene>
<dbReference type="RefSeq" id="WP_115534736.1">
    <property type="nucleotide sequence ID" value="NZ_QRGA01000009.1"/>
</dbReference>